<evidence type="ECO:0000256" key="1">
    <source>
        <dbReference type="SAM" id="Phobius"/>
    </source>
</evidence>
<proteinExistence type="predicted"/>
<feature type="transmembrane region" description="Helical" evidence="1">
    <location>
        <begin position="82"/>
        <end position="101"/>
    </location>
</feature>
<dbReference type="EMBL" id="JAXGFP010000014">
    <property type="protein sequence ID" value="MEG3185237.1"/>
    <property type="molecule type" value="Genomic_DNA"/>
</dbReference>
<protein>
    <recommendedName>
        <fullName evidence="4">DUF4234 domain-containing protein</fullName>
    </recommendedName>
</protein>
<keyword evidence="3" id="KW-1185">Reference proteome</keyword>
<name>A0ABU7Z1W7_9GAMM</name>
<dbReference type="Proteomes" id="UP001355056">
    <property type="component" value="Unassembled WGS sequence"/>
</dbReference>
<keyword evidence="1" id="KW-0812">Transmembrane</keyword>
<evidence type="ECO:0000313" key="3">
    <source>
        <dbReference type="Proteomes" id="UP001355056"/>
    </source>
</evidence>
<feature type="transmembrane region" description="Helical" evidence="1">
    <location>
        <begin position="107"/>
        <end position="125"/>
    </location>
</feature>
<dbReference type="RefSeq" id="WP_332618361.1">
    <property type="nucleotide sequence ID" value="NZ_JAXGFP010000014.1"/>
</dbReference>
<evidence type="ECO:0008006" key="4">
    <source>
        <dbReference type="Google" id="ProtNLM"/>
    </source>
</evidence>
<keyword evidence="1" id="KW-1133">Transmembrane helix</keyword>
<accession>A0ABU7Z1W7</accession>
<keyword evidence="1" id="KW-0472">Membrane</keyword>
<comment type="caution">
    <text evidence="2">The sequence shown here is derived from an EMBL/GenBank/DDBJ whole genome shotgun (WGS) entry which is preliminary data.</text>
</comment>
<sequence length="171" mass="18998">MSYTTDKNLIQPIFFPVSLWKLALMSVCTVGLYQVYWFYGNWRLVKLRERRRLSAPWRSVLGVLFAYPLFRRISRAAGNPRGLACLAVLAFLLWVGLSLVAYAPLPWAVVSLASVIPLLPMQAVANSVNIRAVPGHISNSRIRGWNIVALVVGGPVALLNLLGFALHWAQA</sequence>
<evidence type="ECO:0000313" key="2">
    <source>
        <dbReference type="EMBL" id="MEG3185237.1"/>
    </source>
</evidence>
<organism evidence="2 3">
    <name type="scientific">Novilysobacter erysipheiresistens</name>
    <dbReference type="NCBI Taxonomy" id="1749332"/>
    <lineage>
        <taxon>Bacteria</taxon>
        <taxon>Pseudomonadati</taxon>
        <taxon>Pseudomonadota</taxon>
        <taxon>Gammaproteobacteria</taxon>
        <taxon>Lysobacterales</taxon>
        <taxon>Lysobacteraceae</taxon>
        <taxon>Novilysobacter</taxon>
    </lineage>
</organism>
<feature type="transmembrane region" description="Helical" evidence="1">
    <location>
        <begin position="12"/>
        <end position="33"/>
    </location>
</feature>
<reference evidence="2 3" key="1">
    <citation type="journal article" date="2016" name="Int. J. Syst. Evol. Microbiol.">
        <title>Lysobacter erysipheiresistens sp. nov., an antagonist of powdery mildew, isolated from tobacco-cultivated soil.</title>
        <authorList>
            <person name="Xie B."/>
            <person name="Li T."/>
            <person name="Lin X."/>
            <person name="Wang C.J."/>
            <person name="Chen Y.J."/>
            <person name="Liu W.J."/>
            <person name="Zhao Z.W."/>
        </authorList>
    </citation>
    <scope>NUCLEOTIDE SEQUENCE [LARGE SCALE GENOMIC DNA]</scope>
    <source>
        <strain evidence="2 3">RS-LYSO-3</strain>
    </source>
</reference>
<feature type="transmembrane region" description="Helical" evidence="1">
    <location>
        <begin position="145"/>
        <end position="169"/>
    </location>
</feature>
<gene>
    <name evidence="2" type="ORF">SNE34_14650</name>
</gene>